<dbReference type="EMBL" id="CP050485">
    <property type="protein sequence ID" value="QOG28634.1"/>
    <property type="molecule type" value="Genomic_DNA"/>
</dbReference>
<evidence type="ECO:0000313" key="7">
    <source>
        <dbReference type="Proteomes" id="UP001241571"/>
    </source>
</evidence>
<dbReference type="Pfam" id="PF14507">
    <property type="entry name" value="CppA_C"/>
    <property type="match status" value="1"/>
</dbReference>
<proteinExistence type="predicted"/>
<gene>
    <name evidence="4" type="ORF">EGM181_15860</name>
    <name evidence="2" type="ORF">HWH42_08775</name>
    <name evidence="3" type="ORF">QRX88_02090</name>
</gene>
<dbReference type="InterPro" id="IPR037523">
    <property type="entry name" value="VOC_core"/>
</dbReference>
<reference evidence="2 6" key="2">
    <citation type="submission" date="2020-06" db="EMBL/GenBank/DDBJ databases">
        <title>Crossreactivity between MHC class I-restricted antigens from cancer cells and an enterococcal bacteriophage.</title>
        <authorList>
            <person name="Fluckiger A."/>
            <person name="Daillere R."/>
            <person name="Sassi M."/>
            <person name="Cattoir V."/>
            <person name="Kroemer G."/>
            <person name="Zitvogel L."/>
        </authorList>
    </citation>
    <scope>NUCLEOTIDE SEQUENCE [LARGE SCALE GENOMIC DNA]</scope>
    <source>
        <strain evidence="2 6">EG4</strain>
    </source>
</reference>
<sequence>MTDFVLGKSTKLRTIAIRVKDRDKAIAFYRDVLGFDLKREENELAIFGFKGAEGEVIWLEESPRANDHFGEIKKMQRIRLTVASLEELAAICKKAKEQSATFEESIFEGSQIAVVLADPEENRIEVFYEGTQETDLPKTLEALIEAAPSEVVLLSSKARFNQIHLNVSDVAKERDFLEELLGLTTKEADGFLHLNEDDFQVGLIEGQGGTIDLPTHEVLGLDFLKIAIDKEDLLTLEAHLTDSKQEFFIDKKKNLLTTYDTIGIEWWFVANK</sequence>
<dbReference type="InterPro" id="IPR032703">
    <property type="entry name" value="CppA_C"/>
</dbReference>
<evidence type="ECO:0000259" key="1">
    <source>
        <dbReference type="PROSITE" id="PS51819"/>
    </source>
</evidence>
<name>A0A2K3QUG3_ENTGA</name>
<dbReference type="PANTHER" id="PTHR43279">
    <property type="entry name" value="CATECHOL-2,3-DIOXYGENASE"/>
    <property type="match status" value="1"/>
</dbReference>
<organism evidence="2 6">
    <name type="scientific">Enterococcus gallinarum</name>
    <dbReference type="NCBI Taxonomy" id="1353"/>
    <lineage>
        <taxon>Bacteria</taxon>
        <taxon>Bacillati</taxon>
        <taxon>Bacillota</taxon>
        <taxon>Bacilli</taxon>
        <taxon>Lactobacillales</taxon>
        <taxon>Enterococcaceae</taxon>
        <taxon>Enterococcus</taxon>
    </lineage>
</organism>
<dbReference type="AlphaFoldDB" id="A0A2K3QUG3"/>
<dbReference type="EMBL" id="JASUBT010000001">
    <property type="protein sequence ID" value="MDL4934505.1"/>
    <property type="molecule type" value="Genomic_DNA"/>
</dbReference>
<evidence type="ECO:0000313" key="5">
    <source>
        <dbReference type="Proteomes" id="UP000516696"/>
    </source>
</evidence>
<evidence type="ECO:0000313" key="2">
    <source>
        <dbReference type="EMBL" id="MBA0972679.1"/>
    </source>
</evidence>
<accession>A0A2K3QUG3</accession>
<dbReference type="PROSITE" id="PS51819">
    <property type="entry name" value="VOC"/>
    <property type="match status" value="1"/>
</dbReference>
<dbReference type="RefSeq" id="WP_103300779.1">
    <property type="nucleotide sequence ID" value="NZ_CAKOCH010000001.1"/>
</dbReference>
<dbReference type="Proteomes" id="UP000571857">
    <property type="component" value="Unassembled WGS sequence"/>
</dbReference>
<feature type="domain" description="VOC" evidence="1">
    <location>
        <begin position="11"/>
        <end position="129"/>
    </location>
</feature>
<reference evidence="4 5" key="1">
    <citation type="submission" date="2020-03" db="EMBL/GenBank/DDBJ databases">
        <title>Characterization of ganglioside-mimicking enterococci.</title>
        <authorList>
            <person name="Patry R.T."/>
            <person name="Nothaft H."/>
            <person name="Bridger R."/>
            <person name="Shajahan A."/>
            <person name="Huynh S."/>
            <person name="Sanchez S."/>
            <person name="Azadi P."/>
            <person name="Cooper K."/>
            <person name="Miller W.G."/>
            <person name="Parker C.T."/>
            <person name="Wells L."/>
            <person name="Szymanski C.M."/>
        </authorList>
    </citation>
    <scope>NUCLEOTIDE SEQUENCE [LARGE SCALE GENOMIC DNA]</scope>
    <source>
        <strain evidence="4 5">EGM181</strain>
    </source>
</reference>
<dbReference type="PANTHER" id="PTHR43279:SF1">
    <property type="entry name" value="CATECHOL-2,3-DIOXYGENASE"/>
    <property type="match status" value="1"/>
</dbReference>
<protein>
    <submittedName>
        <fullName evidence="4">Glyoxalase</fullName>
    </submittedName>
    <submittedName>
        <fullName evidence="2">VOC family protein</fullName>
    </submittedName>
</protein>
<dbReference type="Proteomes" id="UP000516696">
    <property type="component" value="Chromosome"/>
</dbReference>
<dbReference type="InterPro" id="IPR029068">
    <property type="entry name" value="Glyas_Bleomycin-R_OHBP_Dase"/>
</dbReference>
<dbReference type="Pfam" id="PF00903">
    <property type="entry name" value="Glyoxalase"/>
    <property type="match status" value="1"/>
</dbReference>
<dbReference type="CDD" id="cd06587">
    <property type="entry name" value="VOC"/>
    <property type="match status" value="1"/>
</dbReference>
<evidence type="ECO:0000313" key="4">
    <source>
        <dbReference type="EMBL" id="QOG28634.1"/>
    </source>
</evidence>
<evidence type="ECO:0000313" key="6">
    <source>
        <dbReference type="Proteomes" id="UP000571857"/>
    </source>
</evidence>
<dbReference type="InterPro" id="IPR004360">
    <property type="entry name" value="Glyas_Fos-R_dOase_dom"/>
</dbReference>
<evidence type="ECO:0000313" key="3">
    <source>
        <dbReference type="EMBL" id="MDL4934505.1"/>
    </source>
</evidence>
<dbReference type="Gene3D" id="3.10.180.10">
    <property type="entry name" value="2,3-Dihydroxybiphenyl 1,2-Dioxygenase, domain 1"/>
    <property type="match status" value="2"/>
</dbReference>
<dbReference type="Proteomes" id="UP001241571">
    <property type="component" value="Unassembled WGS sequence"/>
</dbReference>
<dbReference type="EMBL" id="JABXJK010000039">
    <property type="protein sequence ID" value="MBA0972679.1"/>
    <property type="molecule type" value="Genomic_DNA"/>
</dbReference>
<reference evidence="3 7" key="3">
    <citation type="submission" date="2023-06" db="EMBL/GenBank/DDBJ databases">
        <title>Acute promotion of culturable opportunistic pathogens and persistent increase of antibiotic resistance following antibiotic exposure in mouse gut microbiota.</title>
        <authorList>
            <person name="Li L."/>
            <person name="Wang B."/>
            <person name="Sun Y."/>
            <person name="Wang M."/>
            <person name="Xu H."/>
        </authorList>
    </citation>
    <scope>NUCLEOTIDE SEQUENCE [LARGE SCALE GENOMIC DNA]</scope>
    <source>
        <strain evidence="3 7">CRI2_2</strain>
    </source>
</reference>
<dbReference type="SUPFAM" id="SSF54593">
    <property type="entry name" value="Glyoxalase/Bleomycin resistance protein/Dihydroxybiphenyl dioxygenase"/>
    <property type="match status" value="1"/>
</dbReference>